<dbReference type="AlphaFoldDB" id="A0A225W8V3"/>
<evidence type="ECO:0000313" key="1">
    <source>
        <dbReference type="EMBL" id="OWZ13824.1"/>
    </source>
</evidence>
<name>A0A225W8V3_9STRA</name>
<accession>A0A225W8V3</accession>
<evidence type="ECO:0000313" key="2">
    <source>
        <dbReference type="Proteomes" id="UP000198211"/>
    </source>
</evidence>
<dbReference type="EMBL" id="NBNE01001487">
    <property type="protein sequence ID" value="OWZ13824.1"/>
    <property type="molecule type" value="Genomic_DNA"/>
</dbReference>
<protein>
    <submittedName>
        <fullName evidence="1">Uncharacterized protein</fullName>
    </submittedName>
</protein>
<keyword evidence="2" id="KW-1185">Reference proteome</keyword>
<comment type="caution">
    <text evidence="1">The sequence shown here is derived from an EMBL/GenBank/DDBJ whole genome shotgun (WGS) entry which is preliminary data.</text>
</comment>
<gene>
    <name evidence="1" type="ORF">PHMEG_00012785</name>
</gene>
<sequence length="60" mass="6942">MPNELLTFSLGKFVKGVWISIRASGLGGLVRMWCRFSGHCYENNEKIDLCVALCERRHWL</sequence>
<dbReference type="Proteomes" id="UP000198211">
    <property type="component" value="Unassembled WGS sequence"/>
</dbReference>
<reference evidence="2" key="1">
    <citation type="submission" date="2017-03" db="EMBL/GenBank/DDBJ databases">
        <title>Phytopthora megakarya and P. palmivora, two closely related causual agents of cacao black pod achieved similar genome size and gene model numbers by different mechanisms.</title>
        <authorList>
            <person name="Ali S."/>
            <person name="Shao J."/>
            <person name="Larry D.J."/>
            <person name="Kronmiller B."/>
            <person name="Shen D."/>
            <person name="Strem M.D."/>
            <person name="Melnick R.L."/>
            <person name="Guiltinan M.J."/>
            <person name="Tyler B.M."/>
            <person name="Meinhardt L.W."/>
            <person name="Bailey B.A."/>
        </authorList>
    </citation>
    <scope>NUCLEOTIDE SEQUENCE [LARGE SCALE GENOMIC DNA]</scope>
    <source>
        <strain evidence="2">zdho120</strain>
    </source>
</reference>
<organism evidence="1 2">
    <name type="scientific">Phytophthora megakarya</name>
    <dbReference type="NCBI Taxonomy" id="4795"/>
    <lineage>
        <taxon>Eukaryota</taxon>
        <taxon>Sar</taxon>
        <taxon>Stramenopiles</taxon>
        <taxon>Oomycota</taxon>
        <taxon>Peronosporomycetes</taxon>
        <taxon>Peronosporales</taxon>
        <taxon>Peronosporaceae</taxon>
        <taxon>Phytophthora</taxon>
    </lineage>
</organism>
<proteinExistence type="predicted"/>